<evidence type="ECO:0000256" key="6">
    <source>
        <dbReference type="SAM" id="MobiDB-lite"/>
    </source>
</evidence>
<evidence type="ECO:0000256" key="3">
    <source>
        <dbReference type="ARBA" id="ARBA00023125"/>
    </source>
</evidence>
<dbReference type="EMBL" id="RDQH01000343">
    <property type="protein sequence ID" value="RXH69197.1"/>
    <property type="molecule type" value="Genomic_DNA"/>
</dbReference>
<feature type="compositionally biased region" description="Polar residues" evidence="6">
    <location>
        <begin position="135"/>
        <end position="153"/>
    </location>
</feature>
<keyword evidence="4" id="KW-0804">Transcription</keyword>
<dbReference type="GO" id="GO:0003700">
    <property type="term" value="F:DNA-binding transcription factor activity"/>
    <property type="evidence" value="ECO:0007669"/>
    <property type="project" value="InterPro"/>
</dbReference>
<feature type="compositionally biased region" description="Polar residues" evidence="6">
    <location>
        <begin position="27"/>
        <end position="38"/>
    </location>
</feature>
<evidence type="ECO:0000256" key="2">
    <source>
        <dbReference type="ARBA" id="ARBA00023015"/>
    </source>
</evidence>
<evidence type="ECO:0000256" key="5">
    <source>
        <dbReference type="ARBA" id="ARBA00023242"/>
    </source>
</evidence>
<gene>
    <name evidence="8" type="ORF">DVH24_036981</name>
</gene>
<evidence type="ECO:0000256" key="4">
    <source>
        <dbReference type="ARBA" id="ARBA00023163"/>
    </source>
</evidence>
<dbReference type="InterPro" id="IPR005333">
    <property type="entry name" value="Transcription_factor_TCP"/>
</dbReference>
<dbReference type="Proteomes" id="UP000290289">
    <property type="component" value="Chromosome 17"/>
</dbReference>
<organism evidence="8 9">
    <name type="scientific">Malus domestica</name>
    <name type="common">Apple</name>
    <name type="synonym">Pyrus malus</name>
    <dbReference type="NCBI Taxonomy" id="3750"/>
    <lineage>
        <taxon>Eukaryota</taxon>
        <taxon>Viridiplantae</taxon>
        <taxon>Streptophyta</taxon>
        <taxon>Embryophyta</taxon>
        <taxon>Tracheophyta</taxon>
        <taxon>Spermatophyta</taxon>
        <taxon>Magnoliopsida</taxon>
        <taxon>eudicotyledons</taxon>
        <taxon>Gunneridae</taxon>
        <taxon>Pentapetalae</taxon>
        <taxon>rosids</taxon>
        <taxon>fabids</taxon>
        <taxon>Rosales</taxon>
        <taxon>Rosaceae</taxon>
        <taxon>Amygdaloideae</taxon>
        <taxon>Maleae</taxon>
        <taxon>Malus</taxon>
    </lineage>
</organism>
<sequence>MIKSPITEADLQEAGAGSSSRDDEANKVSSNPNLSRPSTPWLRLKDPRIVRVSRAFGGKDRHSKVCTIRGLRDRRVRLSVPTAIQLYDLQERLGLNQPSKVVDWLLDAAKHEIDELPPLPMPSPGSFGLNHPSLGLTSSHGDQTNAHAQLSHNHSGEGPSSGIDRSNFWPTDSDALWRAKSKEIVRATRNEDEGNQKDNLGISDDQEQAGNNVDGNSSNTFLRSNTNPPFFPGLLNSSTNMPYAYHNWDHSHQTSNFPLSQLGSHGFQSQTTDLHNFLNVLSLPSTLSLSTTQSYFPSHNTAATGELDPRQFNHLQMLNSSSSTSTSQNLLPNFLSTPALYPSSQTLRAPHLSMVTKLVHSSDNNGSGHHPNKNQEPPSR</sequence>
<feature type="region of interest" description="Disordered" evidence="6">
    <location>
        <begin position="116"/>
        <end position="168"/>
    </location>
</feature>
<name>A0A498HII4_MALDO</name>
<dbReference type="Pfam" id="PF03634">
    <property type="entry name" value="TCP"/>
    <property type="match status" value="1"/>
</dbReference>
<proteinExistence type="predicted"/>
<comment type="subcellular location">
    <subcellularLocation>
        <location evidence="1">Nucleus</location>
    </subcellularLocation>
</comment>
<comment type="caution">
    <text evidence="8">The sequence shown here is derived from an EMBL/GenBank/DDBJ whole genome shotgun (WGS) entry which is preliminary data.</text>
</comment>
<protein>
    <recommendedName>
        <fullName evidence="7">TCP domain-containing protein</fullName>
    </recommendedName>
</protein>
<evidence type="ECO:0000259" key="7">
    <source>
        <dbReference type="PROSITE" id="PS51369"/>
    </source>
</evidence>
<evidence type="ECO:0000313" key="9">
    <source>
        <dbReference type="Proteomes" id="UP000290289"/>
    </source>
</evidence>
<evidence type="ECO:0000313" key="8">
    <source>
        <dbReference type="EMBL" id="RXH69197.1"/>
    </source>
</evidence>
<accession>A0A498HII4</accession>
<keyword evidence="2" id="KW-0805">Transcription regulation</keyword>
<dbReference type="PANTHER" id="PTHR31072">
    <property type="entry name" value="TRANSCRIPTION FACTOR TCP4-RELATED"/>
    <property type="match status" value="1"/>
</dbReference>
<feature type="compositionally biased region" description="Basic and acidic residues" evidence="6">
    <location>
        <begin position="187"/>
        <end position="196"/>
    </location>
</feature>
<feature type="region of interest" description="Disordered" evidence="6">
    <location>
        <begin position="359"/>
        <end position="380"/>
    </location>
</feature>
<dbReference type="InterPro" id="IPR017887">
    <property type="entry name" value="TF_TCP_subgr"/>
</dbReference>
<dbReference type="PANTHER" id="PTHR31072:SF147">
    <property type="entry name" value="TRANSCRIPTION FACTOR TCP13"/>
    <property type="match status" value="1"/>
</dbReference>
<keyword evidence="3" id="KW-0238">DNA-binding</keyword>
<feature type="region of interest" description="Disordered" evidence="6">
    <location>
        <begin position="1"/>
        <end position="40"/>
    </location>
</feature>
<dbReference type="GO" id="GO:0005634">
    <property type="term" value="C:nucleus"/>
    <property type="evidence" value="ECO:0007669"/>
    <property type="project" value="UniProtKB-SubCell"/>
</dbReference>
<evidence type="ECO:0000256" key="1">
    <source>
        <dbReference type="ARBA" id="ARBA00004123"/>
    </source>
</evidence>
<dbReference type="GO" id="GO:0043565">
    <property type="term" value="F:sequence-specific DNA binding"/>
    <property type="evidence" value="ECO:0007669"/>
    <property type="project" value="TreeGrafter"/>
</dbReference>
<reference evidence="8 9" key="1">
    <citation type="submission" date="2018-10" db="EMBL/GenBank/DDBJ databases">
        <title>A high-quality apple genome assembly.</title>
        <authorList>
            <person name="Hu J."/>
        </authorList>
    </citation>
    <scope>NUCLEOTIDE SEQUENCE [LARGE SCALE GENOMIC DNA]</scope>
    <source>
        <strain evidence="9">cv. HFTH1</strain>
        <tissue evidence="8">Young leaf</tissue>
    </source>
</reference>
<feature type="domain" description="TCP" evidence="7">
    <location>
        <begin position="58"/>
        <end position="116"/>
    </location>
</feature>
<dbReference type="PROSITE" id="PS51369">
    <property type="entry name" value="TCP"/>
    <property type="match status" value="1"/>
</dbReference>
<keyword evidence="9" id="KW-1185">Reference proteome</keyword>
<dbReference type="AlphaFoldDB" id="A0A498HII4"/>
<feature type="region of interest" description="Disordered" evidence="6">
    <location>
        <begin position="187"/>
        <end position="224"/>
    </location>
</feature>
<feature type="compositionally biased region" description="Polar residues" evidence="6">
    <location>
        <begin position="208"/>
        <end position="224"/>
    </location>
</feature>
<keyword evidence="5" id="KW-0539">Nucleus</keyword>